<dbReference type="OrthoDB" id="1109239at2"/>
<proteinExistence type="predicted"/>
<gene>
    <name evidence="1" type="ORF">HMPREF0645_0172</name>
</gene>
<dbReference type="RefSeq" id="WP_007175376.1">
    <property type="nucleotide sequence ID" value="NZ_GG704784.1"/>
</dbReference>
<organism evidence="1 2">
    <name type="scientific">Hallella bergensis DSM 17361</name>
    <dbReference type="NCBI Taxonomy" id="585502"/>
    <lineage>
        <taxon>Bacteria</taxon>
        <taxon>Pseudomonadati</taxon>
        <taxon>Bacteroidota</taxon>
        <taxon>Bacteroidia</taxon>
        <taxon>Bacteroidales</taxon>
        <taxon>Prevotellaceae</taxon>
        <taxon>Hallella</taxon>
    </lineage>
</organism>
<evidence type="ECO:0000313" key="2">
    <source>
        <dbReference type="Proteomes" id="UP000003160"/>
    </source>
</evidence>
<keyword evidence="2" id="KW-1185">Reference proteome</keyword>
<evidence type="ECO:0008006" key="3">
    <source>
        <dbReference type="Google" id="ProtNLM"/>
    </source>
</evidence>
<dbReference type="Proteomes" id="UP000003160">
    <property type="component" value="Unassembled WGS sequence"/>
</dbReference>
<dbReference type="AlphaFoldDB" id="D1PT87"/>
<reference evidence="1 2" key="1">
    <citation type="submission" date="2009-10" db="EMBL/GenBank/DDBJ databases">
        <authorList>
            <person name="Qin X."/>
            <person name="Bachman B."/>
            <person name="Battles P."/>
            <person name="Bell A."/>
            <person name="Bess C."/>
            <person name="Bickham C."/>
            <person name="Chaboub L."/>
            <person name="Chen D."/>
            <person name="Coyle M."/>
            <person name="Deiros D.R."/>
            <person name="Dinh H."/>
            <person name="Forbes L."/>
            <person name="Fowler G."/>
            <person name="Francisco L."/>
            <person name="Fu Q."/>
            <person name="Gubbala S."/>
            <person name="Hale W."/>
            <person name="Han Y."/>
            <person name="Hemphill L."/>
            <person name="Highlander S.K."/>
            <person name="Hirani K."/>
            <person name="Hogues M."/>
            <person name="Jackson L."/>
            <person name="Jakkamsetti A."/>
            <person name="Javaid M."/>
            <person name="Jiang H."/>
            <person name="Korchina V."/>
            <person name="Kovar C."/>
            <person name="Lara F."/>
            <person name="Lee S."/>
            <person name="Mata R."/>
            <person name="Mathew T."/>
            <person name="Moen C."/>
            <person name="Morales K."/>
            <person name="Munidasa M."/>
            <person name="Nazareth L."/>
            <person name="Ngo R."/>
            <person name="Nguyen L."/>
            <person name="Okwuonu G."/>
            <person name="Ongeri F."/>
            <person name="Patil S."/>
            <person name="Petrosino J."/>
            <person name="Pham C."/>
            <person name="Pham P."/>
            <person name="Pu L.-L."/>
            <person name="Puazo M."/>
            <person name="Raj R."/>
            <person name="Reid J."/>
            <person name="Rouhana J."/>
            <person name="Saada N."/>
            <person name="Shang Y."/>
            <person name="Simmons D."/>
            <person name="Thornton R."/>
            <person name="Warren J."/>
            <person name="Weissenberger G."/>
            <person name="Zhang J."/>
            <person name="Zhang L."/>
            <person name="Zhou C."/>
            <person name="Zhu D."/>
            <person name="Muzny D."/>
            <person name="Worley K."/>
            <person name="Gibbs R."/>
        </authorList>
    </citation>
    <scope>NUCLEOTIDE SEQUENCE [LARGE SCALE GENOMIC DNA]</scope>
    <source>
        <strain evidence="1 2">DSM 17361</strain>
    </source>
</reference>
<protein>
    <recommendedName>
        <fullName evidence="3">DUF4390 domain-containing protein</fullName>
    </recommendedName>
</protein>
<sequence>MRNVIILMCLFSFIRGYAQIDIRMDYDAKNKDVVLLLESKSDVYYNLRTKEFGDSFKFLNTVTFTYKDREDNLLYSIRRLIYDEQFHQTSYLRGAFLYPHTTNRYIHKLRRWFDSNDIYKVEVLVKIDARIVDPKQERGEKATEQDTYKTEFRKTVLW</sequence>
<comment type="caution">
    <text evidence="1">The sequence shown here is derived from an EMBL/GenBank/DDBJ whole genome shotgun (WGS) entry which is preliminary data.</text>
</comment>
<accession>D1PT87</accession>
<evidence type="ECO:0000313" key="1">
    <source>
        <dbReference type="EMBL" id="EFA45389.1"/>
    </source>
</evidence>
<name>D1PT87_9BACT</name>
<dbReference type="EMBL" id="ACKS01000011">
    <property type="protein sequence ID" value="EFA45389.1"/>
    <property type="molecule type" value="Genomic_DNA"/>
</dbReference>
<dbReference type="HOGENOM" id="CLU_1667799_0_0_10"/>